<evidence type="ECO:0000256" key="11">
    <source>
        <dbReference type="ARBA" id="ARBA00023180"/>
    </source>
</evidence>
<dbReference type="PANTHER" id="PTHR31392:SF1">
    <property type="entry name" value="ALPHA-1,3-MANNOSYLTRANSFERASE MNN1-RELATED"/>
    <property type="match status" value="1"/>
</dbReference>
<evidence type="ECO:0000256" key="6">
    <source>
        <dbReference type="ARBA" id="ARBA00022692"/>
    </source>
</evidence>
<dbReference type="AlphaFoldDB" id="A0A1E4T0J1"/>
<dbReference type="Gene3D" id="3.90.550.10">
    <property type="entry name" value="Spore Coat Polysaccharide Biosynthesis Protein SpsA, Chain A"/>
    <property type="match status" value="1"/>
</dbReference>
<dbReference type="InterPro" id="IPR029044">
    <property type="entry name" value="Nucleotide-diphossugar_trans"/>
</dbReference>
<comment type="pathway">
    <text evidence="2">Protein modification; protein glycosylation.</text>
</comment>
<evidence type="ECO:0000256" key="3">
    <source>
        <dbReference type="ARBA" id="ARBA00009105"/>
    </source>
</evidence>
<keyword evidence="4" id="KW-0328">Glycosyltransferase</keyword>
<keyword evidence="11" id="KW-0325">Glycoprotein</keyword>
<dbReference type="STRING" id="983967.A0A1E4T0J1"/>
<accession>A0A1E4T0J1</accession>
<evidence type="ECO:0000256" key="7">
    <source>
        <dbReference type="ARBA" id="ARBA00022968"/>
    </source>
</evidence>
<protein>
    <submittedName>
        <fullName evidence="14">Glycosyltransferase family 71 protein</fullName>
    </submittedName>
</protein>
<keyword evidence="5 14" id="KW-0808">Transferase</keyword>
<keyword evidence="10" id="KW-0472">Membrane</keyword>
<keyword evidence="6" id="KW-0812">Transmembrane</keyword>
<keyword evidence="13" id="KW-0732">Signal</keyword>
<evidence type="ECO:0000256" key="13">
    <source>
        <dbReference type="SAM" id="SignalP"/>
    </source>
</evidence>
<organism evidence="14 15">
    <name type="scientific">[Candida] arabinofermentans NRRL YB-2248</name>
    <dbReference type="NCBI Taxonomy" id="983967"/>
    <lineage>
        <taxon>Eukaryota</taxon>
        <taxon>Fungi</taxon>
        <taxon>Dikarya</taxon>
        <taxon>Ascomycota</taxon>
        <taxon>Saccharomycotina</taxon>
        <taxon>Pichiomycetes</taxon>
        <taxon>Pichiales</taxon>
        <taxon>Pichiaceae</taxon>
        <taxon>Ogataea</taxon>
        <taxon>Ogataea/Candida clade</taxon>
    </lineage>
</organism>
<dbReference type="Pfam" id="PF11051">
    <property type="entry name" value="Mannosyl_trans3"/>
    <property type="match status" value="1"/>
</dbReference>
<dbReference type="OrthoDB" id="430354at2759"/>
<evidence type="ECO:0000256" key="4">
    <source>
        <dbReference type="ARBA" id="ARBA00022676"/>
    </source>
</evidence>
<evidence type="ECO:0000256" key="1">
    <source>
        <dbReference type="ARBA" id="ARBA00004323"/>
    </source>
</evidence>
<keyword evidence="9" id="KW-0333">Golgi apparatus</keyword>
<dbReference type="GO" id="GO:0000139">
    <property type="term" value="C:Golgi membrane"/>
    <property type="evidence" value="ECO:0007669"/>
    <property type="project" value="UniProtKB-SubCell"/>
</dbReference>
<evidence type="ECO:0000256" key="2">
    <source>
        <dbReference type="ARBA" id="ARBA00004922"/>
    </source>
</evidence>
<name>A0A1E4T0J1_9ASCO</name>
<comment type="subcellular location">
    <subcellularLocation>
        <location evidence="1">Golgi apparatus membrane</location>
        <topology evidence="1">Single-pass type II membrane protein</topology>
    </subcellularLocation>
</comment>
<keyword evidence="7" id="KW-0735">Signal-anchor</keyword>
<dbReference type="SUPFAM" id="SSF53448">
    <property type="entry name" value="Nucleotide-diphospho-sugar transferases"/>
    <property type="match status" value="1"/>
</dbReference>
<sequence>MGFQLVYHRRRKQLALCILLLIALYTFLPSVESETDYSRSVETVESSVNSKDDLKADVLSGKQTSETKQRKKATKQSDANRKDPDSTSDATKSGETDTTTKPKTKLTSAKPKKMRNVLNNVSVLAKKEPKYNVNSETNPIYARLLDKFSDSFVEKSMTERCQTYFETLYETEPEWSVKPHKAQYDDNQLNEIVSNMKHLNVYASCFLNGTVDEPDSNQKAYKELVLFGHQDIDSRAFPYISRKLPIYVRWTGEQVIGPPDMKKYANSVTPELSDIDLKNLKSLLNYDNNEVPIDRPFFSEFKSKVNGKGIVLSVSDALVNDTLSLIRSLRSVGNKLPIQIVHRNDLSIDSKWLLIKEARREDIYYPEKLYNELYSLKNKDFDPTFPKAELWFVDISKCLHSDYLNEFAKFYNKLLAFLFNSFDEILLVDCDAVIFRNPESFFQTSQYRNSNSLFFRDRSLVPKVFDNFIDFLKMLLPTEIDTEFFGIPEATYKTLGLRYFTLGFGHLMEAGVVAMKRTDFWKGIFPTLHLSLIRPVHENVWGDKELFWLGQSIAGNENYQFNDYWTASVGQLTPRERRPHSVAQELCSTHPGHISSDDDRLMWINSGVLNCRNLETYETDFDVYKSTLGFETKEELKEYYNSVMTIEHGLIPPDSLYWVESFKTPKEPRQGFIKNYNCGAYLWCAYDKIGGSQFPEHQGQVFEFDKEDTLLFSYVGQIYVGER</sequence>
<evidence type="ECO:0000256" key="10">
    <source>
        <dbReference type="ARBA" id="ARBA00023136"/>
    </source>
</evidence>
<dbReference type="PANTHER" id="PTHR31392">
    <property type="entry name" value="ALPHA-1,3-MANNOSYLTRANSFERASE MNN1-RELATED"/>
    <property type="match status" value="1"/>
</dbReference>
<dbReference type="GO" id="GO:0046354">
    <property type="term" value="P:mannan biosynthetic process"/>
    <property type="evidence" value="ECO:0007669"/>
    <property type="project" value="UniProtKB-ARBA"/>
</dbReference>
<reference evidence="15" key="1">
    <citation type="submission" date="2016-04" db="EMBL/GenBank/DDBJ databases">
        <title>Comparative genomics of biotechnologically important yeasts.</title>
        <authorList>
            <consortium name="DOE Joint Genome Institute"/>
            <person name="Riley R."/>
            <person name="Haridas S."/>
            <person name="Wolfe K.H."/>
            <person name="Lopes M.R."/>
            <person name="Hittinger C.T."/>
            <person name="Goker M."/>
            <person name="Salamov A."/>
            <person name="Wisecaver J."/>
            <person name="Long T.M."/>
            <person name="Aerts A.L."/>
            <person name="Barry K."/>
            <person name="Choi C."/>
            <person name="Clum A."/>
            <person name="Coughlan A.Y."/>
            <person name="Deshpande S."/>
            <person name="Douglass A.P."/>
            <person name="Hanson S.J."/>
            <person name="Klenk H.-P."/>
            <person name="Labutti K."/>
            <person name="Lapidus A."/>
            <person name="Lindquist E."/>
            <person name="Lipzen A."/>
            <person name="Meier-Kolthoff J.P."/>
            <person name="Ohm R.A."/>
            <person name="Otillar R.P."/>
            <person name="Pangilinan J."/>
            <person name="Peng Y."/>
            <person name="Rokas A."/>
            <person name="Rosa C.A."/>
            <person name="Scheuner C."/>
            <person name="Sibirny A.A."/>
            <person name="Slot J.C."/>
            <person name="Stielow J.B."/>
            <person name="Sun H."/>
            <person name="Kurtzman C.P."/>
            <person name="Blackwell M."/>
            <person name="Grigoriev I.V."/>
            <person name="Jeffries T.W."/>
        </authorList>
    </citation>
    <scope>NUCLEOTIDE SEQUENCE [LARGE SCALE GENOMIC DNA]</scope>
    <source>
        <strain evidence="15">NRRL YB-2248</strain>
    </source>
</reference>
<dbReference type="InterPro" id="IPR022751">
    <property type="entry name" value="Alpha_mannosyltransferase"/>
</dbReference>
<keyword evidence="15" id="KW-1185">Reference proteome</keyword>
<evidence type="ECO:0000313" key="14">
    <source>
        <dbReference type="EMBL" id="ODV85254.1"/>
    </source>
</evidence>
<evidence type="ECO:0000313" key="15">
    <source>
        <dbReference type="Proteomes" id="UP000094801"/>
    </source>
</evidence>
<dbReference type="GO" id="GO:0006493">
    <property type="term" value="P:protein O-linked glycosylation"/>
    <property type="evidence" value="ECO:0007669"/>
    <property type="project" value="TreeGrafter"/>
</dbReference>
<feature type="signal peptide" evidence="13">
    <location>
        <begin position="1"/>
        <end position="33"/>
    </location>
</feature>
<keyword evidence="8" id="KW-1133">Transmembrane helix</keyword>
<feature type="region of interest" description="Disordered" evidence="12">
    <location>
        <begin position="52"/>
        <end position="112"/>
    </location>
</feature>
<dbReference type="EMBL" id="KV453853">
    <property type="protein sequence ID" value="ODV85254.1"/>
    <property type="molecule type" value="Genomic_DNA"/>
</dbReference>
<comment type="similarity">
    <text evidence="3">Belongs to the MNN1/MNT family.</text>
</comment>
<dbReference type="GO" id="GO:0000033">
    <property type="term" value="F:alpha-1,3-mannosyltransferase activity"/>
    <property type="evidence" value="ECO:0007669"/>
    <property type="project" value="TreeGrafter"/>
</dbReference>
<evidence type="ECO:0000256" key="8">
    <source>
        <dbReference type="ARBA" id="ARBA00022989"/>
    </source>
</evidence>
<evidence type="ECO:0000256" key="9">
    <source>
        <dbReference type="ARBA" id="ARBA00023034"/>
    </source>
</evidence>
<gene>
    <name evidence="14" type="ORF">CANARDRAFT_28526</name>
</gene>
<dbReference type="Proteomes" id="UP000094801">
    <property type="component" value="Unassembled WGS sequence"/>
</dbReference>
<evidence type="ECO:0000256" key="12">
    <source>
        <dbReference type="SAM" id="MobiDB-lite"/>
    </source>
</evidence>
<proteinExistence type="inferred from homology"/>
<evidence type="ECO:0000256" key="5">
    <source>
        <dbReference type="ARBA" id="ARBA00022679"/>
    </source>
</evidence>
<feature type="chain" id="PRO_5009163028" evidence="13">
    <location>
        <begin position="34"/>
        <end position="723"/>
    </location>
</feature>